<evidence type="ECO:0000256" key="2">
    <source>
        <dbReference type="ARBA" id="ARBA00022729"/>
    </source>
</evidence>
<feature type="binding site" evidence="8">
    <location>
        <position position="248"/>
    </location>
    <ligand>
        <name>substrate</name>
    </ligand>
</feature>
<dbReference type="PROSITE" id="PS51318">
    <property type="entry name" value="TAT"/>
    <property type="match status" value="1"/>
</dbReference>
<dbReference type="InterPro" id="IPR018044">
    <property type="entry name" value="Peptidase_S11"/>
</dbReference>
<accession>A0A7W8B8C6</accession>
<evidence type="ECO:0000256" key="7">
    <source>
        <dbReference type="PIRSR" id="PIRSR618044-1"/>
    </source>
</evidence>
<dbReference type="GO" id="GO:0006508">
    <property type="term" value="P:proteolysis"/>
    <property type="evidence" value="ECO:0007669"/>
    <property type="project" value="InterPro"/>
</dbReference>
<organism evidence="12 13">
    <name type="scientific">Streptomyces eurocidicus</name>
    <name type="common">Streptoverticillium eurocidicus</name>
    <dbReference type="NCBI Taxonomy" id="66423"/>
    <lineage>
        <taxon>Bacteria</taxon>
        <taxon>Bacillati</taxon>
        <taxon>Actinomycetota</taxon>
        <taxon>Actinomycetes</taxon>
        <taxon>Kitasatosporales</taxon>
        <taxon>Streptomycetaceae</taxon>
        <taxon>Streptomyces</taxon>
    </lineage>
</organism>
<feature type="active site" description="Acyl-ester intermediate" evidence="7">
    <location>
        <position position="73"/>
    </location>
</feature>
<dbReference type="GO" id="GO:0009252">
    <property type="term" value="P:peptidoglycan biosynthetic process"/>
    <property type="evidence" value="ECO:0007669"/>
    <property type="project" value="UniProtKB-KW"/>
</dbReference>
<evidence type="ECO:0000256" key="4">
    <source>
        <dbReference type="ARBA" id="ARBA00022960"/>
    </source>
</evidence>
<dbReference type="AlphaFoldDB" id="A0A7W8B8C6"/>
<evidence type="ECO:0000256" key="6">
    <source>
        <dbReference type="ARBA" id="ARBA00023316"/>
    </source>
</evidence>
<gene>
    <name evidence="12" type="ORF">FHS36_002113</name>
</gene>
<dbReference type="RefSeq" id="WP_102917248.1">
    <property type="nucleotide sequence ID" value="NZ_JACHJF010000005.1"/>
</dbReference>
<dbReference type="Pfam" id="PF00768">
    <property type="entry name" value="Peptidase_S11"/>
    <property type="match status" value="1"/>
</dbReference>
<dbReference type="InterPro" id="IPR006311">
    <property type="entry name" value="TAT_signal"/>
</dbReference>
<proteinExistence type="inferred from homology"/>
<dbReference type="SUPFAM" id="SSF56601">
    <property type="entry name" value="beta-lactamase/transpeptidase-like"/>
    <property type="match status" value="1"/>
</dbReference>
<comment type="similarity">
    <text evidence="1 9">Belongs to the peptidase S11 family.</text>
</comment>
<feature type="domain" description="Peptidase S11 D-alanyl-D-alanine carboxypeptidase A N-terminal" evidence="11">
    <location>
        <begin position="41"/>
        <end position="277"/>
    </location>
</feature>
<evidence type="ECO:0000256" key="5">
    <source>
        <dbReference type="ARBA" id="ARBA00022984"/>
    </source>
</evidence>
<dbReference type="PANTHER" id="PTHR21581">
    <property type="entry name" value="D-ALANYL-D-ALANINE CARBOXYPEPTIDASE"/>
    <property type="match status" value="1"/>
</dbReference>
<feature type="active site" description="Proton acceptor" evidence="7">
    <location>
        <position position="76"/>
    </location>
</feature>
<evidence type="ECO:0000259" key="11">
    <source>
        <dbReference type="Pfam" id="PF00768"/>
    </source>
</evidence>
<sequence length="312" mass="33664">MQRSGGAPAGKWSRWGALLTAAAATALAALPAPVAEAAHGPSGVAAKGAYLLDGGANRALWSKAPDVRRQMASTTKIMTAVVVLDTPGVDLDRPVAVKQVYRDYVTRTEASTADLRTGDKLTVRQLLYALMLPSGCDAAYALADSFGTGDSEAERTKSFIGRMNQRAAQLGLRDTRYDSFDGISSHGGSYTTPRDLAQLARHALRDRTFRQVIGAMSTQQKAVNVNRLYTWYNTNKLLGSYRDVIGVKTGTTSGAGPCLVFAAQRGGRTVIGVVLNDSFDRRYPDAARMLDFAYGKHTPLKLRQLPEFSRED</sequence>
<dbReference type="InterPro" id="IPR001967">
    <property type="entry name" value="Peptidase_S11_N"/>
</dbReference>
<dbReference type="Proteomes" id="UP000528608">
    <property type="component" value="Unassembled WGS sequence"/>
</dbReference>
<keyword evidence="2 10" id="KW-0732">Signal</keyword>
<protein>
    <submittedName>
        <fullName evidence="12">D-alanyl-D-alanine carboxypeptidase (Penicillin-binding protein 5/6)</fullName>
        <ecNumber evidence="12">3.4.16.4</ecNumber>
    </submittedName>
</protein>
<keyword evidence="6" id="KW-0961">Cell wall biogenesis/degradation</keyword>
<dbReference type="Gene3D" id="3.40.710.10">
    <property type="entry name" value="DD-peptidase/beta-lactamase superfamily"/>
    <property type="match status" value="1"/>
</dbReference>
<evidence type="ECO:0000256" key="3">
    <source>
        <dbReference type="ARBA" id="ARBA00022801"/>
    </source>
</evidence>
<feature type="active site" evidence="7">
    <location>
        <position position="134"/>
    </location>
</feature>
<evidence type="ECO:0000256" key="1">
    <source>
        <dbReference type="ARBA" id="ARBA00007164"/>
    </source>
</evidence>
<dbReference type="GO" id="GO:0009002">
    <property type="term" value="F:serine-type D-Ala-D-Ala carboxypeptidase activity"/>
    <property type="evidence" value="ECO:0007669"/>
    <property type="project" value="UniProtKB-EC"/>
</dbReference>
<dbReference type="PANTHER" id="PTHR21581:SF33">
    <property type="entry name" value="D-ALANYL-D-ALANINE CARBOXYPEPTIDASE DACB"/>
    <property type="match status" value="1"/>
</dbReference>
<keyword evidence="5" id="KW-0573">Peptidoglycan synthesis</keyword>
<dbReference type="GO" id="GO:0008360">
    <property type="term" value="P:regulation of cell shape"/>
    <property type="evidence" value="ECO:0007669"/>
    <property type="project" value="UniProtKB-KW"/>
</dbReference>
<feature type="signal peptide" evidence="10">
    <location>
        <begin position="1"/>
        <end position="37"/>
    </location>
</feature>
<evidence type="ECO:0000256" key="9">
    <source>
        <dbReference type="RuleBase" id="RU004016"/>
    </source>
</evidence>
<dbReference type="EMBL" id="JACHJF010000005">
    <property type="protein sequence ID" value="MBB5118680.1"/>
    <property type="molecule type" value="Genomic_DNA"/>
</dbReference>
<dbReference type="InterPro" id="IPR012338">
    <property type="entry name" value="Beta-lactam/transpept-like"/>
</dbReference>
<comment type="caution">
    <text evidence="12">The sequence shown here is derived from an EMBL/GenBank/DDBJ whole genome shotgun (WGS) entry which is preliminary data.</text>
</comment>
<feature type="chain" id="PRO_5031297721" evidence="10">
    <location>
        <begin position="38"/>
        <end position="312"/>
    </location>
</feature>
<name>A0A7W8B8C6_STREU</name>
<keyword evidence="12" id="KW-0645">Protease</keyword>
<keyword evidence="12" id="KW-0121">Carboxypeptidase</keyword>
<reference evidence="12 13" key="1">
    <citation type="submission" date="2020-08" db="EMBL/GenBank/DDBJ databases">
        <title>Genomic Encyclopedia of Type Strains, Phase III (KMG-III): the genomes of soil and plant-associated and newly described type strains.</title>
        <authorList>
            <person name="Whitman W."/>
        </authorList>
    </citation>
    <scope>NUCLEOTIDE SEQUENCE [LARGE SCALE GENOMIC DNA]</scope>
    <source>
        <strain evidence="12 13">CECT 3259</strain>
    </source>
</reference>
<keyword evidence="4" id="KW-0133">Cell shape</keyword>
<dbReference type="EC" id="3.4.16.4" evidence="12"/>
<keyword evidence="3 12" id="KW-0378">Hydrolase</keyword>
<dbReference type="PRINTS" id="PR00725">
    <property type="entry name" value="DADACBPTASE1"/>
</dbReference>
<evidence type="ECO:0000256" key="10">
    <source>
        <dbReference type="SAM" id="SignalP"/>
    </source>
</evidence>
<evidence type="ECO:0000313" key="13">
    <source>
        <dbReference type="Proteomes" id="UP000528608"/>
    </source>
</evidence>
<evidence type="ECO:0000313" key="12">
    <source>
        <dbReference type="EMBL" id="MBB5118680.1"/>
    </source>
</evidence>
<evidence type="ECO:0000256" key="8">
    <source>
        <dbReference type="PIRSR" id="PIRSR618044-2"/>
    </source>
</evidence>
<dbReference type="OrthoDB" id="3530815at2"/>
<dbReference type="GO" id="GO:0071555">
    <property type="term" value="P:cell wall organization"/>
    <property type="evidence" value="ECO:0007669"/>
    <property type="project" value="UniProtKB-KW"/>
</dbReference>